<dbReference type="AlphaFoldDB" id="A0A7J9DAL0"/>
<organism evidence="1 2">
    <name type="scientific">Gossypium trilobum</name>
    <dbReference type="NCBI Taxonomy" id="34281"/>
    <lineage>
        <taxon>Eukaryota</taxon>
        <taxon>Viridiplantae</taxon>
        <taxon>Streptophyta</taxon>
        <taxon>Embryophyta</taxon>
        <taxon>Tracheophyta</taxon>
        <taxon>Spermatophyta</taxon>
        <taxon>Magnoliopsida</taxon>
        <taxon>eudicotyledons</taxon>
        <taxon>Gunneridae</taxon>
        <taxon>Pentapetalae</taxon>
        <taxon>rosids</taxon>
        <taxon>malvids</taxon>
        <taxon>Malvales</taxon>
        <taxon>Malvaceae</taxon>
        <taxon>Malvoideae</taxon>
        <taxon>Gossypium</taxon>
    </lineage>
</organism>
<dbReference type="EMBL" id="JABEZW010000001">
    <property type="protein sequence ID" value="MBA0757763.1"/>
    <property type="molecule type" value="Genomic_DNA"/>
</dbReference>
<evidence type="ECO:0000313" key="2">
    <source>
        <dbReference type="Proteomes" id="UP000593568"/>
    </source>
</evidence>
<reference evidence="1 2" key="1">
    <citation type="journal article" date="2019" name="Genome Biol. Evol.">
        <title>Insights into the evolution of the New World diploid cottons (Gossypium, subgenus Houzingenia) based on genome sequencing.</title>
        <authorList>
            <person name="Grover C.E."/>
            <person name="Arick M.A. 2nd"/>
            <person name="Thrash A."/>
            <person name="Conover J.L."/>
            <person name="Sanders W.S."/>
            <person name="Peterson D.G."/>
            <person name="Frelichowski J.E."/>
            <person name="Scheffler J.A."/>
            <person name="Scheffler B.E."/>
            <person name="Wendel J.F."/>
        </authorList>
    </citation>
    <scope>NUCLEOTIDE SEQUENCE [LARGE SCALE GENOMIC DNA]</scope>
    <source>
        <strain evidence="1">8</strain>
        <tissue evidence="1">Leaf</tissue>
    </source>
</reference>
<name>A0A7J9DAL0_9ROSI</name>
<accession>A0A7J9DAL0</accession>
<gene>
    <name evidence="1" type="ORF">Gotri_020830</name>
</gene>
<proteinExistence type="predicted"/>
<dbReference type="Proteomes" id="UP000593568">
    <property type="component" value="Unassembled WGS sequence"/>
</dbReference>
<comment type="caution">
    <text evidence="1">The sequence shown here is derived from an EMBL/GenBank/DDBJ whole genome shotgun (WGS) entry which is preliminary data.</text>
</comment>
<evidence type="ECO:0008006" key="3">
    <source>
        <dbReference type="Google" id="ProtNLM"/>
    </source>
</evidence>
<evidence type="ECO:0000313" key="1">
    <source>
        <dbReference type="EMBL" id="MBA0757763.1"/>
    </source>
</evidence>
<keyword evidence="2" id="KW-1185">Reference proteome</keyword>
<sequence length="160" mass="17371">MLNKTIRGCGGCFKIVGSSWVSLPDTMNSTAKLKGEQVETFTDNAATNEGGVENCYSLIGLIEGNLIRLSQNLVFIVPFVWRQLGFLAVSGLVEGSPTIPVDGSPWMAIGDFNSILSSTEKRGGRLHGKDASYLASLWNQLSCKIWVFEVHNSLGKEWGS</sequence>
<protein>
    <recommendedName>
        <fullName evidence="3">Endonuclease/exonuclease/phosphatase domain-containing protein</fullName>
    </recommendedName>
</protein>